<reference evidence="2" key="1">
    <citation type="submission" date="2016-01" db="EMBL/GenBank/DDBJ databases">
        <authorList>
            <person name="Mcilroy J.S."/>
            <person name="Karst M S."/>
            <person name="Albertsen M."/>
        </authorList>
    </citation>
    <scope>NUCLEOTIDE SEQUENCE</scope>
    <source>
        <strain evidence="2">Cfx-K</strain>
    </source>
</reference>
<dbReference type="OrthoDB" id="163265at2"/>
<dbReference type="RefSeq" id="WP_095041599.1">
    <property type="nucleotide sequence ID" value="NZ_LN890655.1"/>
</dbReference>
<feature type="transmembrane region" description="Helical" evidence="1">
    <location>
        <begin position="54"/>
        <end position="79"/>
    </location>
</feature>
<keyword evidence="3" id="KW-1185">Reference proteome</keyword>
<dbReference type="AlphaFoldDB" id="A0A160T0H9"/>
<feature type="transmembrane region" description="Helical" evidence="1">
    <location>
        <begin position="9"/>
        <end position="34"/>
    </location>
</feature>
<proteinExistence type="predicted"/>
<gene>
    <name evidence="2" type="ORF">CFX0092_A0044</name>
</gene>
<sequence length="129" mass="14601">MEQFLQDFVLVLLSVMSVALIIAIILLAIIIVQVRRIHVPPDAGFAETLLYTPFLVVLFLDVLDLALDFLSAPIAWIVLDRLGLKGLRGFATVESFIPFTQPIPTMTLAWIGVRLFGRDRFIERDYIDQ</sequence>
<accession>A0A160T0H9</accession>
<dbReference type="EMBL" id="LN890655">
    <property type="protein sequence ID" value="CUS01925.1"/>
    <property type="molecule type" value="Genomic_DNA"/>
</dbReference>
<protein>
    <submittedName>
        <fullName evidence="2">Uncharacterized protein</fullName>
    </submittedName>
</protein>
<dbReference type="Proteomes" id="UP000215027">
    <property type="component" value="Chromosome I"/>
</dbReference>
<keyword evidence="1" id="KW-1133">Transmembrane helix</keyword>
<evidence type="ECO:0000313" key="2">
    <source>
        <dbReference type="EMBL" id="CUS01925.1"/>
    </source>
</evidence>
<evidence type="ECO:0000313" key="3">
    <source>
        <dbReference type="Proteomes" id="UP000215027"/>
    </source>
</evidence>
<evidence type="ECO:0000256" key="1">
    <source>
        <dbReference type="SAM" id="Phobius"/>
    </source>
</evidence>
<keyword evidence="1" id="KW-0812">Transmembrane</keyword>
<keyword evidence="1" id="KW-0472">Membrane</keyword>
<dbReference type="KEGG" id="pbf:CFX0092_A0044"/>
<organism evidence="2 3">
    <name type="scientific">Candidatus Promineifilum breve</name>
    <dbReference type="NCBI Taxonomy" id="1806508"/>
    <lineage>
        <taxon>Bacteria</taxon>
        <taxon>Bacillati</taxon>
        <taxon>Chloroflexota</taxon>
        <taxon>Ardenticatenia</taxon>
        <taxon>Candidatus Promineifilales</taxon>
        <taxon>Candidatus Promineifilaceae</taxon>
        <taxon>Candidatus Promineifilum</taxon>
    </lineage>
</organism>
<name>A0A160T0H9_9CHLR</name>